<evidence type="ECO:0000313" key="3">
    <source>
        <dbReference type="Proteomes" id="UP000001058"/>
    </source>
</evidence>
<sequence length="386" mass="42432">MTTSSDVRDLPRDRDDCSLELPKTFQIDRVPPGNENLCVHHISTLQDPSAMLRRREARAPIVNASNQRSQAHIVFRCRSREKLAEKYRSSRLPRAVGNRRVAVTKICNPGGRPGPGGRNRRTYTRLEPKGHPLPADKRKGTSGPNPGARSGNKWIGEPWGKTLAAKHGDKAMSLRGTFEPNAASDPGAIVALRIGGFWAPRTAVNFCGAAQRTYGDRSDGHAGTVFLAGRAGSLRWIHESQEARLRRRLTPLIEEIAEQLAAAFRTAAGTYQALDIASHQGAVARIPAALRGVIVPFPAQLLKSSRKARDNPFHSTGAGTPVSPQTPRVPGEPPFHQIRNNGHRIAALRDPLTLVHLVDREQGGRERRPHRHVPGKLRVIQSRDRV</sequence>
<evidence type="ECO:0000313" key="2">
    <source>
        <dbReference type="EMBL" id="EFJ48751.1"/>
    </source>
</evidence>
<reference evidence="2 3" key="1">
    <citation type="journal article" date="2010" name="Science">
        <title>Genomic analysis of organismal complexity in the multicellular green alga Volvox carteri.</title>
        <authorList>
            <person name="Prochnik S.E."/>
            <person name="Umen J."/>
            <person name="Nedelcu A.M."/>
            <person name="Hallmann A."/>
            <person name="Miller S.M."/>
            <person name="Nishii I."/>
            <person name="Ferris P."/>
            <person name="Kuo A."/>
            <person name="Mitros T."/>
            <person name="Fritz-Laylin L.K."/>
            <person name="Hellsten U."/>
            <person name="Chapman J."/>
            <person name="Simakov O."/>
            <person name="Rensing S.A."/>
            <person name="Terry A."/>
            <person name="Pangilinan J."/>
            <person name="Kapitonov V."/>
            <person name="Jurka J."/>
            <person name="Salamov A."/>
            <person name="Shapiro H."/>
            <person name="Schmutz J."/>
            <person name="Grimwood J."/>
            <person name="Lindquist E."/>
            <person name="Lucas S."/>
            <person name="Grigoriev I.V."/>
            <person name="Schmitt R."/>
            <person name="Kirk D."/>
            <person name="Rokhsar D.S."/>
        </authorList>
    </citation>
    <scope>NUCLEOTIDE SEQUENCE [LARGE SCALE GENOMIC DNA]</scope>
    <source>
        <strain evidence="3">f. Nagariensis / Eve</strain>
    </source>
</reference>
<organism evidence="3">
    <name type="scientific">Volvox carteri f. nagariensis</name>
    <dbReference type="NCBI Taxonomy" id="3068"/>
    <lineage>
        <taxon>Eukaryota</taxon>
        <taxon>Viridiplantae</taxon>
        <taxon>Chlorophyta</taxon>
        <taxon>core chlorophytes</taxon>
        <taxon>Chlorophyceae</taxon>
        <taxon>CS clade</taxon>
        <taxon>Chlamydomonadales</taxon>
        <taxon>Volvocaceae</taxon>
        <taxon>Volvox</taxon>
    </lineage>
</organism>
<dbReference type="Proteomes" id="UP000001058">
    <property type="component" value="Unassembled WGS sequence"/>
</dbReference>
<dbReference type="KEGG" id="vcn:VOLCADRAFT_90564"/>
<feature type="region of interest" description="Disordered" evidence="1">
    <location>
        <begin position="305"/>
        <end position="329"/>
    </location>
</feature>
<proteinExistence type="predicted"/>
<dbReference type="RefSeq" id="XP_002950083.1">
    <property type="nucleotide sequence ID" value="XM_002950037.1"/>
</dbReference>
<feature type="region of interest" description="Disordered" evidence="1">
    <location>
        <begin position="361"/>
        <end position="386"/>
    </location>
</feature>
<gene>
    <name evidence="2" type="ORF">VOLCADRAFT_90564</name>
</gene>
<accession>D8TUR1</accession>
<dbReference type="InParanoid" id="D8TUR1"/>
<dbReference type="EMBL" id="GL378338">
    <property type="protein sequence ID" value="EFJ48751.1"/>
    <property type="molecule type" value="Genomic_DNA"/>
</dbReference>
<feature type="compositionally biased region" description="Polar residues" evidence="1">
    <location>
        <begin position="313"/>
        <end position="326"/>
    </location>
</feature>
<feature type="region of interest" description="Disordered" evidence="1">
    <location>
        <begin position="105"/>
        <end position="157"/>
    </location>
</feature>
<protein>
    <submittedName>
        <fullName evidence="2">Uncharacterized protein</fullName>
    </submittedName>
</protein>
<evidence type="ECO:0000256" key="1">
    <source>
        <dbReference type="SAM" id="MobiDB-lite"/>
    </source>
</evidence>
<dbReference type="AlphaFoldDB" id="D8TUR1"/>
<keyword evidence="3" id="KW-1185">Reference proteome</keyword>
<dbReference type="GeneID" id="9619478"/>
<name>D8TUR1_VOLCA</name>
<feature type="compositionally biased region" description="Basic and acidic residues" evidence="1">
    <location>
        <begin position="124"/>
        <end position="139"/>
    </location>
</feature>